<dbReference type="InterPro" id="IPR013196">
    <property type="entry name" value="HTH_11"/>
</dbReference>
<feature type="domain" description="WYL" evidence="2">
    <location>
        <begin position="136"/>
        <end position="201"/>
    </location>
</feature>
<proteinExistence type="predicted"/>
<comment type="caution">
    <text evidence="3">The sequence shown here is derived from an EMBL/GenBank/DDBJ whole genome shotgun (WGS) entry which is preliminary data.</text>
</comment>
<reference evidence="3 4" key="1">
    <citation type="submission" date="2020-04" db="EMBL/GenBank/DDBJ databases">
        <authorList>
            <person name="Yoon J."/>
        </authorList>
    </citation>
    <scope>NUCLEOTIDE SEQUENCE [LARGE SCALE GENOMIC DNA]</scope>
    <source>
        <strain evidence="3 4">KMU-115</strain>
    </source>
</reference>
<dbReference type="Gene3D" id="1.10.10.10">
    <property type="entry name" value="Winged helix-like DNA-binding domain superfamily/Winged helix DNA-binding domain"/>
    <property type="match status" value="1"/>
</dbReference>
<evidence type="ECO:0000313" key="3">
    <source>
        <dbReference type="EMBL" id="NKX44695.1"/>
    </source>
</evidence>
<keyword evidence="4" id="KW-1185">Reference proteome</keyword>
<dbReference type="InterPro" id="IPR051534">
    <property type="entry name" value="CBASS_pafABC_assoc_protein"/>
</dbReference>
<evidence type="ECO:0000313" key="4">
    <source>
        <dbReference type="Proteomes" id="UP000526408"/>
    </source>
</evidence>
<dbReference type="SUPFAM" id="SSF46785">
    <property type="entry name" value="Winged helix' DNA-binding domain"/>
    <property type="match status" value="1"/>
</dbReference>
<evidence type="ECO:0000259" key="2">
    <source>
        <dbReference type="Pfam" id="PF13280"/>
    </source>
</evidence>
<dbReference type="EMBL" id="JAAZQQ010000002">
    <property type="protein sequence ID" value="NKX44695.1"/>
    <property type="molecule type" value="Genomic_DNA"/>
</dbReference>
<dbReference type="PANTHER" id="PTHR34580:SF3">
    <property type="entry name" value="PROTEIN PAFB"/>
    <property type="match status" value="1"/>
</dbReference>
<name>A0A7X6JZ17_9RHOB</name>
<dbReference type="Pfam" id="PF13280">
    <property type="entry name" value="WYL"/>
    <property type="match status" value="1"/>
</dbReference>
<dbReference type="AlphaFoldDB" id="A0A7X6JZ17"/>
<evidence type="ECO:0000259" key="1">
    <source>
        <dbReference type="Pfam" id="PF08279"/>
    </source>
</evidence>
<dbReference type="PANTHER" id="PTHR34580">
    <property type="match status" value="1"/>
</dbReference>
<protein>
    <submittedName>
        <fullName evidence="3">YafY family transcriptional regulator</fullName>
    </submittedName>
</protein>
<dbReference type="Proteomes" id="UP000526408">
    <property type="component" value="Unassembled WGS sequence"/>
</dbReference>
<dbReference type="InterPro" id="IPR026881">
    <property type="entry name" value="WYL_dom"/>
</dbReference>
<feature type="domain" description="Helix-turn-helix type 11" evidence="1">
    <location>
        <begin position="6"/>
        <end position="58"/>
    </location>
</feature>
<gene>
    <name evidence="3" type="ORF">HCU73_08845</name>
</gene>
<dbReference type="InterPro" id="IPR036390">
    <property type="entry name" value="WH_DNA-bd_sf"/>
</dbReference>
<dbReference type="Pfam" id="PF08279">
    <property type="entry name" value="HTH_11"/>
    <property type="match status" value="1"/>
</dbReference>
<dbReference type="PROSITE" id="PS52050">
    <property type="entry name" value="WYL"/>
    <property type="match status" value="1"/>
</dbReference>
<accession>A0A7X6JZ17</accession>
<dbReference type="InterPro" id="IPR036388">
    <property type="entry name" value="WH-like_DNA-bd_sf"/>
</dbReference>
<sequence>MARPDRLFELVQLFRGGRLWRGADLAERLGVSLRTLYRDIDRLVASGVPIEGERGVGYVLRVPVFLPPLTLTTAELEALHLGLALVARSGDATLAQAADGLRGKVDAVLPDARQGRDYAAGTTIHAPAPEGALAMLPGLRAAIRDRQVLSLVYTALDGAETRREVWPLHLEFWGRAWTLTAWCALRADFRAFRVDRIARLTPTGAVYPDRPGRRYADYLAAMG</sequence>
<organism evidence="3 4">
    <name type="scientific">Roseicyclus persicicus</name>
    <dbReference type="NCBI Taxonomy" id="2650661"/>
    <lineage>
        <taxon>Bacteria</taxon>
        <taxon>Pseudomonadati</taxon>
        <taxon>Pseudomonadota</taxon>
        <taxon>Alphaproteobacteria</taxon>
        <taxon>Rhodobacterales</taxon>
        <taxon>Roseobacteraceae</taxon>
        <taxon>Roseicyclus</taxon>
    </lineage>
</organism>